<dbReference type="AlphaFoldDB" id="A0AAV4M2F7"/>
<sequence length="427" mass="45643">MAPGCASVTVPTTLKEALKFAGALGQGNLKDSVGKVLQARVSRYSDNIAVDTYFTSTLNNLEELRQKLDKQHSTYGSYTNLPSQPGCLADTVSDCFPTLYCTLFYLNFNVNGSDKGGGKWANQQCNSGSILNWLENGTSITSPSSPAKIWRGGFDSGEVKCSQASDFSSQLSGCLGDQGGSKFEMLLSGILFLNPSFPELTSTFLVFVSEVCCIVSEQSQDEDADDGESRKKLHAAFEKQYKSFSESASLKASCKSLRTNIEKLIGKGPSGDDGALQIPRNSHKLFKEKLHSDKFPLYLTWLSRNLPSLIAHLKQMESDCEGWEPKNMSGGQAAGPFPYGFGFPKSGSWNQGTVQSSLQRLIGESSNEGLFALQRHVKSLIASSTSSSTGAAVGGFLGTATVGGGAAAVYFNVGGSGTIIKGLLKMY</sequence>
<keyword evidence="2" id="KW-1185">Reference proteome</keyword>
<reference evidence="1 2" key="1">
    <citation type="submission" date="2021-06" db="EMBL/GenBank/DDBJ databases">
        <title>Genome sequence of Babesia caballi.</title>
        <authorList>
            <person name="Yamagishi J."/>
            <person name="Kidaka T."/>
            <person name="Ochi A."/>
        </authorList>
    </citation>
    <scope>NUCLEOTIDE SEQUENCE [LARGE SCALE GENOMIC DNA]</scope>
    <source>
        <strain evidence="1">USDA-D6B2</strain>
    </source>
</reference>
<name>A0AAV4M2F7_BABCB</name>
<accession>A0AAV4M2F7</accession>
<evidence type="ECO:0000313" key="1">
    <source>
        <dbReference type="EMBL" id="GIX65576.1"/>
    </source>
</evidence>
<dbReference type="EMBL" id="BPLF01000005">
    <property type="protein sequence ID" value="GIX65576.1"/>
    <property type="molecule type" value="Genomic_DNA"/>
</dbReference>
<proteinExistence type="predicted"/>
<dbReference type="GeneID" id="94197057"/>
<dbReference type="RefSeq" id="XP_067717645.1">
    <property type="nucleotide sequence ID" value="XM_067861544.1"/>
</dbReference>
<gene>
    <name evidence="1" type="ORF">BcabD6B2_50110</name>
</gene>
<evidence type="ECO:0000313" key="2">
    <source>
        <dbReference type="Proteomes" id="UP001497744"/>
    </source>
</evidence>
<dbReference type="Proteomes" id="UP001497744">
    <property type="component" value="Unassembled WGS sequence"/>
</dbReference>
<organism evidence="1 2">
    <name type="scientific">Babesia caballi</name>
    <dbReference type="NCBI Taxonomy" id="5871"/>
    <lineage>
        <taxon>Eukaryota</taxon>
        <taxon>Sar</taxon>
        <taxon>Alveolata</taxon>
        <taxon>Apicomplexa</taxon>
        <taxon>Aconoidasida</taxon>
        <taxon>Piroplasmida</taxon>
        <taxon>Babesiidae</taxon>
        <taxon>Babesia</taxon>
    </lineage>
</organism>
<comment type="caution">
    <text evidence="1">The sequence shown here is derived from an EMBL/GenBank/DDBJ whole genome shotgun (WGS) entry which is preliminary data.</text>
</comment>
<protein>
    <submittedName>
        <fullName evidence="1">Secreted antigen 1</fullName>
    </submittedName>
</protein>